<evidence type="ECO:0000256" key="4">
    <source>
        <dbReference type="ARBA" id="ARBA00022989"/>
    </source>
</evidence>
<evidence type="ECO:0000313" key="10">
    <source>
        <dbReference type="Proteomes" id="UP000548067"/>
    </source>
</evidence>
<dbReference type="STRING" id="452084.AR438_10220"/>
<evidence type="ECO:0000256" key="5">
    <source>
        <dbReference type="ARBA" id="ARBA00023136"/>
    </source>
</evidence>
<evidence type="ECO:0000313" key="7">
    <source>
        <dbReference type="EMBL" id="KQK25951.1"/>
    </source>
</evidence>
<gene>
    <name evidence="7" type="ORF">AR438_10220</name>
    <name evidence="8" type="ORF">HIO71_02370</name>
</gene>
<comment type="subcellular location">
    <subcellularLocation>
        <location evidence="1">Cell membrane</location>
        <topology evidence="1">Multi-pass membrane protein</topology>
    </subcellularLocation>
</comment>
<dbReference type="AlphaFoldDB" id="A0A0Q3HTD7"/>
<dbReference type="NCBIfam" id="TIGR00765">
    <property type="entry name" value="yihY_not_rbn"/>
    <property type="match status" value="1"/>
</dbReference>
<evidence type="ECO:0000256" key="6">
    <source>
        <dbReference type="SAM" id="Phobius"/>
    </source>
</evidence>
<reference evidence="8 10" key="2">
    <citation type="submission" date="2020-04" db="EMBL/GenBank/DDBJ databases">
        <title>Genome analysis and antimicrobial resistance characteristics of Chryseobacterium aquaticum isolated from farmed salmonids.</title>
        <authorList>
            <person name="Saticioglu I.B."/>
            <person name="Duman M."/>
            <person name="Altun S."/>
        </authorList>
    </citation>
    <scope>NUCLEOTIDE SEQUENCE [LARGE SCALE GENOMIC DNA]</scope>
    <source>
        <strain evidence="8 10">C-174</strain>
    </source>
</reference>
<dbReference type="Proteomes" id="UP000051682">
    <property type="component" value="Unassembled WGS sequence"/>
</dbReference>
<name>A0A0Q3HTD7_9FLAO</name>
<evidence type="ECO:0000313" key="9">
    <source>
        <dbReference type="Proteomes" id="UP000051682"/>
    </source>
</evidence>
<evidence type="ECO:0000313" key="8">
    <source>
        <dbReference type="EMBL" id="NMR33047.1"/>
    </source>
</evidence>
<sequence length="345" mass="39646">MGIKVPGFLLKVQDFFDDIHIPVLGISLWQLFQIYFAGVFKGKIGKKAAAISWSFTLSLFPFILFLLSVLPYMPHYDKLQFYIFEVLMHNIFPSNIEGDVRGYIENNIIPNMKGISNLTILIALVFATNGTFSIINGFNENSKEKLPDVKEFILSFFITIGFVTIVFLALFGVYYSEVVLKLFTPAYNISWLTNNLSKIIGFVSFPLFFFLLLALFYWLGTVKIIRFRQAVPGAILTTVLFIVTTYLFTLYVKNIARYNVLYGSIGSMILLMVWVNVNVYLLLFGNELNMALRKLRVEKLLSDELKKEASHYQSNNSEPSFDSDEEHIRNIIIEKKNKNDEKSKD</sequence>
<evidence type="ECO:0000256" key="3">
    <source>
        <dbReference type="ARBA" id="ARBA00022692"/>
    </source>
</evidence>
<dbReference type="RefSeq" id="WP_056014954.1">
    <property type="nucleotide sequence ID" value="NZ_JABCJF010000001.1"/>
</dbReference>
<keyword evidence="4 6" id="KW-1133">Transmembrane helix</keyword>
<reference evidence="7 9" key="1">
    <citation type="submission" date="2015-10" db="EMBL/GenBank/DDBJ databases">
        <title>Chryseobacterium aquaticum genome.</title>
        <authorList>
            <person name="Newman J.D."/>
            <person name="Ferguson M.B."/>
            <person name="Miller J.R."/>
        </authorList>
    </citation>
    <scope>NUCLEOTIDE SEQUENCE [LARGE SCALE GENOMIC DNA]</scope>
    <source>
        <strain evidence="7 9">KCTC 12483</strain>
    </source>
</reference>
<dbReference type="OrthoDB" id="977385at2"/>
<dbReference type="PANTHER" id="PTHR30213:SF0">
    <property type="entry name" value="UPF0761 MEMBRANE PROTEIN YIHY"/>
    <property type="match status" value="1"/>
</dbReference>
<dbReference type="GO" id="GO:0005886">
    <property type="term" value="C:plasma membrane"/>
    <property type="evidence" value="ECO:0007669"/>
    <property type="project" value="UniProtKB-SubCell"/>
</dbReference>
<comment type="caution">
    <text evidence="7">The sequence shown here is derived from an EMBL/GenBank/DDBJ whole genome shotgun (WGS) entry which is preliminary data.</text>
</comment>
<dbReference type="EMBL" id="JABCJF010000001">
    <property type="protein sequence ID" value="NMR33047.1"/>
    <property type="molecule type" value="Genomic_DNA"/>
</dbReference>
<feature type="transmembrane region" description="Helical" evidence="6">
    <location>
        <begin position="151"/>
        <end position="176"/>
    </location>
</feature>
<accession>A0A0Q3HTD7</accession>
<proteinExistence type="predicted"/>
<dbReference type="PIRSF" id="PIRSF035875">
    <property type="entry name" value="RNase_BN"/>
    <property type="match status" value="1"/>
</dbReference>
<feature type="transmembrane region" description="Helical" evidence="6">
    <location>
        <begin position="230"/>
        <end position="248"/>
    </location>
</feature>
<feature type="transmembrane region" description="Helical" evidence="6">
    <location>
        <begin position="50"/>
        <end position="73"/>
    </location>
</feature>
<keyword evidence="2" id="KW-1003">Cell membrane</keyword>
<evidence type="ECO:0000256" key="2">
    <source>
        <dbReference type="ARBA" id="ARBA00022475"/>
    </source>
</evidence>
<evidence type="ECO:0000256" key="1">
    <source>
        <dbReference type="ARBA" id="ARBA00004651"/>
    </source>
</evidence>
<dbReference type="EMBL" id="LLYZ01000005">
    <property type="protein sequence ID" value="KQK25951.1"/>
    <property type="molecule type" value="Genomic_DNA"/>
</dbReference>
<feature type="transmembrane region" description="Helical" evidence="6">
    <location>
        <begin position="19"/>
        <end position="38"/>
    </location>
</feature>
<keyword evidence="5 6" id="KW-0472">Membrane</keyword>
<feature type="transmembrane region" description="Helical" evidence="6">
    <location>
        <begin position="118"/>
        <end position="139"/>
    </location>
</feature>
<feature type="transmembrane region" description="Helical" evidence="6">
    <location>
        <begin position="196"/>
        <end position="218"/>
    </location>
</feature>
<organism evidence="7 9">
    <name type="scientific">Chryseobacterium aquaticum</name>
    <dbReference type="NCBI Taxonomy" id="452084"/>
    <lineage>
        <taxon>Bacteria</taxon>
        <taxon>Pseudomonadati</taxon>
        <taxon>Bacteroidota</taxon>
        <taxon>Flavobacteriia</taxon>
        <taxon>Flavobacteriales</taxon>
        <taxon>Weeksellaceae</taxon>
        <taxon>Chryseobacterium group</taxon>
        <taxon>Chryseobacterium</taxon>
    </lineage>
</organism>
<dbReference type="Pfam" id="PF03631">
    <property type="entry name" value="Virul_fac_BrkB"/>
    <property type="match status" value="1"/>
</dbReference>
<dbReference type="Proteomes" id="UP000548067">
    <property type="component" value="Unassembled WGS sequence"/>
</dbReference>
<protein>
    <submittedName>
        <fullName evidence="7">Ribonuclease BN</fullName>
    </submittedName>
    <submittedName>
        <fullName evidence="8">YihY/virulence factor BrkB family protein</fullName>
    </submittedName>
</protein>
<feature type="transmembrane region" description="Helical" evidence="6">
    <location>
        <begin position="260"/>
        <end position="284"/>
    </location>
</feature>
<keyword evidence="3 6" id="KW-0812">Transmembrane</keyword>
<dbReference type="PANTHER" id="PTHR30213">
    <property type="entry name" value="INNER MEMBRANE PROTEIN YHJD"/>
    <property type="match status" value="1"/>
</dbReference>
<dbReference type="InterPro" id="IPR017039">
    <property type="entry name" value="Virul_fac_BrkB"/>
</dbReference>
<keyword evidence="9" id="KW-1185">Reference proteome</keyword>